<evidence type="ECO:0000256" key="1">
    <source>
        <dbReference type="ARBA" id="ARBA00005622"/>
    </source>
</evidence>
<gene>
    <name evidence="3" type="ordered locus">Arad_9192</name>
</gene>
<protein>
    <submittedName>
        <fullName evidence="3">S-formylglutathione hydrolase protein</fullName>
    </submittedName>
</protein>
<dbReference type="AlphaFoldDB" id="B9JK42"/>
<evidence type="ECO:0000313" key="4">
    <source>
        <dbReference type="Proteomes" id="UP000001600"/>
    </source>
</evidence>
<dbReference type="InterPro" id="IPR052558">
    <property type="entry name" value="Siderophore_Hydrolase_D"/>
</dbReference>
<dbReference type="GO" id="GO:0016788">
    <property type="term" value="F:hydrolase activity, acting on ester bonds"/>
    <property type="evidence" value="ECO:0007669"/>
    <property type="project" value="TreeGrafter"/>
</dbReference>
<reference evidence="3 4" key="1">
    <citation type="journal article" date="2009" name="J. Bacteriol.">
        <title>Genome sequences of three Agrobacterium biovars help elucidate the evolution of multichromosome genomes in bacteria.</title>
        <authorList>
            <person name="Slater S.C."/>
            <person name="Goldman B.S."/>
            <person name="Goodner B."/>
            <person name="Setubal J.C."/>
            <person name="Farrand S.K."/>
            <person name="Nester E.W."/>
            <person name="Burr T.J."/>
            <person name="Banta L."/>
            <person name="Dickerman A.W."/>
            <person name="Paulsen I."/>
            <person name="Otten L."/>
            <person name="Suen G."/>
            <person name="Welch R."/>
            <person name="Almeida N.F."/>
            <person name="Arnold F."/>
            <person name="Burton O.T."/>
            <person name="Du Z."/>
            <person name="Ewing A."/>
            <person name="Godsy E."/>
            <person name="Heisel S."/>
            <person name="Houmiel K.L."/>
            <person name="Jhaveri J."/>
            <person name="Lu J."/>
            <person name="Miller N.M."/>
            <person name="Norton S."/>
            <person name="Chen Q."/>
            <person name="Phoolcharoen W."/>
            <person name="Ohlin V."/>
            <person name="Ondrusek D."/>
            <person name="Pride N."/>
            <person name="Stricklin S.L."/>
            <person name="Sun J."/>
            <person name="Wheeler C."/>
            <person name="Wilson L."/>
            <person name="Zhu H."/>
            <person name="Wood D.W."/>
        </authorList>
    </citation>
    <scope>NUCLEOTIDE SEQUENCE [LARGE SCALE GENOMIC DNA]</scope>
    <source>
        <strain evidence="4">K84 / ATCC BAA-868</strain>
    </source>
</reference>
<dbReference type="PANTHER" id="PTHR40841">
    <property type="entry name" value="SIDEROPHORE TRIACETYLFUSARININE C ESTERASE"/>
    <property type="match status" value="1"/>
</dbReference>
<proteinExistence type="inferred from homology"/>
<name>B9JK42_RHIR8</name>
<accession>B9JK42</accession>
<keyword evidence="2 3" id="KW-0378">Hydrolase</keyword>
<sequence>MRDKAIGKTLLSSQMRSSMPRDIAGMSPQQPLVMPGCGRFTLRSSETDLDYEIFVYVPEAEPPASGFPVIYVLDANSDFITVAETVRRVSRRPKVTGIAPAIVVGIGYPNTNGYNIDRRHLDFTRGPADTSVFPDKAGDGCGGQAAYIRFLGNQLLPYIQSWLGSDPDSRILLGHSLAGYFVLDLLAQHPDMFSGYVSFSPSVWWDRPGLSRALAAVCPITRPIRLYTAVGRWEQELARWQARESFSDQYHRIRKVRRMIDNAREISCEVGASYGEKATVQFELGDDEDHATVVTALLCRALRFMGAGFSA</sequence>
<comment type="similarity">
    <text evidence="1">Belongs to the esterase D family.</text>
</comment>
<dbReference type="HOGENOM" id="CLU_039834_3_0_5"/>
<dbReference type="Pfam" id="PF00756">
    <property type="entry name" value="Esterase"/>
    <property type="match status" value="1"/>
</dbReference>
<evidence type="ECO:0000313" key="3">
    <source>
        <dbReference type="EMBL" id="ACM30284.1"/>
    </source>
</evidence>
<dbReference type="Proteomes" id="UP000001600">
    <property type="component" value="Chromosome 2"/>
</dbReference>
<dbReference type="SUPFAM" id="SSF53474">
    <property type="entry name" value="alpha/beta-Hydrolases"/>
    <property type="match status" value="1"/>
</dbReference>
<dbReference type="Gene3D" id="3.40.50.1820">
    <property type="entry name" value="alpha/beta hydrolase"/>
    <property type="match status" value="1"/>
</dbReference>
<dbReference type="InterPro" id="IPR029058">
    <property type="entry name" value="AB_hydrolase_fold"/>
</dbReference>
<dbReference type="eggNOG" id="COG2819">
    <property type="taxonomic scope" value="Bacteria"/>
</dbReference>
<dbReference type="InterPro" id="IPR000801">
    <property type="entry name" value="Esterase-like"/>
</dbReference>
<dbReference type="STRING" id="311403.Arad_9192"/>
<dbReference type="EMBL" id="CP000629">
    <property type="protein sequence ID" value="ACM30284.1"/>
    <property type="molecule type" value="Genomic_DNA"/>
</dbReference>
<evidence type="ECO:0000256" key="2">
    <source>
        <dbReference type="ARBA" id="ARBA00022801"/>
    </source>
</evidence>
<dbReference type="KEGG" id="ara:Arad_9192"/>
<dbReference type="PANTHER" id="PTHR40841:SF2">
    <property type="entry name" value="SIDEROPHORE-DEGRADING ESTERASE (EUROFUNG)"/>
    <property type="match status" value="1"/>
</dbReference>
<organism evidence="3 4">
    <name type="scientific">Rhizobium rhizogenes (strain K84 / ATCC BAA-868)</name>
    <name type="common">Agrobacterium radiobacter</name>
    <dbReference type="NCBI Taxonomy" id="311403"/>
    <lineage>
        <taxon>Bacteria</taxon>
        <taxon>Pseudomonadati</taxon>
        <taxon>Pseudomonadota</taxon>
        <taxon>Alphaproteobacteria</taxon>
        <taxon>Hyphomicrobiales</taxon>
        <taxon>Rhizobiaceae</taxon>
        <taxon>Rhizobium/Agrobacterium group</taxon>
        <taxon>Rhizobium</taxon>
    </lineage>
</organism>
<dbReference type="ESTHER" id="agrrk-b9jk42">
    <property type="family name" value="A85-IroE-IroD-Fes-Yiel"/>
</dbReference>